<accession>A0ABY1PV92</accession>
<dbReference type="Pfam" id="PF02563">
    <property type="entry name" value="Poly_export"/>
    <property type="match status" value="2"/>
</dbReference>
<evidence type="ECO:0000259" key="2">
    <source>
        <dbReference type="Pfam" id="PF02563"/>
    </source>
</evidence>
<protein>
    <submittedName>
        <fullName evidence="3">Polysaccharide biosynthesis/export protein</fullName>
    </submittedName>
</protein>
<gene>
    <name evidence="3" type="ORF">SAMN06265222_1011076</name>
</gene>
<dbReference type="InterPro" id="IPR049712">
    <property type="entry name" value="Poly_export"/>
</dbReference>
<comment type="caution">
    <text evidence="3">The sequence shown here is derived from an EMBL/GenBank/DDBJ whole genome shotgun (WGS) entry which is preliminary data.</text>
</comment>
<evidence type="ECO:0000256" key="1">
    <source>
        <dbReference type="ARBA" id="ARBA00022729"/>
    </source>
</evidence>
<dbReference type="PANTHER" id="PTHR33619">
    <property type="entry name" value="POLYSACCHARIDE EXPORT PROTEIN GFCE-RELATED"/>
    <property type="match status" value="1"/>
</dbReference>
<proteinExistence type="predicted"/>
<keyword evidence="4" id="KW-1185">Reference proteome</keyword>
<organism evidence="3 4">
    <name type="scientific">Neorhodopirellula lusitana</name>
    <dbReference type="NCBI Taxonomy" id="445327"/>
    <lineage>
        <taxon>Bacteria</taxon>
        <taxon>Pseudomonadati</taxon>
        <taxon>Planctomycetota</taxon>
        <taxon>Planctomycetia</taxon>
        <taxon>Pirellulales</taxon>
        <taxon>Pirellulaceae</taxon>
        <taxon>Neorhodopirellula</taxon>
    </lineage>
</organism>
<keyword evidence="1" id="KW-0732">Signal</keyword>
<sequence length="350" mass="37468">MAGGGFSGQDGVGTVPCDQMLANHVAQLCDGREAWVPRELDKATVPIYRVEPPDILTIDVMLQVPHSTYGLNVGDAVSLSVVGTFPDEPIAGQYVIQVGGVIDLGFGYGQVEVGGQTILHARTLINAHLIKQLRSPRVSLSLLNASGMQPISGEHLVGPDGTITLGQYGSLPVAGMTLDEVRHSIADHLSPFFARPKVSVNVYAFNSKAYYIITQGGGQGDSLVRLPYTGNETVMDALSQINGLSYVSSSRLWIARPDRETKTSQILPIDWEGISQRAEVQTNYQLMPGDRLYIAHNRLVALDGAIAKMVAPIERIFGFTLLGTSTASRLSGDVLGKTSSSGYTATSLRN</sequence>
<name>A0ABY1PV92_9BACT</name>
<feature type="domain" description="Polysaccharide export protein N-terminal" evidence="2">
    <location>
        <begin position="66"/>
        <end position="142"/>
    </location>
</feature>
<dbReference type="EMBL" id="FXUG01000001">
    <property type="protein sequence ID" value="SMP44081.1"/>
    <property type="molecule type" value="Genomic_DNA"/>
</dbReference>
<reference evidence="3 4" key="1">
    <citation type="submission" date="2017-05" db="EMBL/GenBank/DDBJ databases">
        <authorList>
            <person name="Varghese N."/>
            <person name="Submissions S."/>
        </authorList>
    </citation>
    <scope>NUCLEOTIDE SEQUENCE [LARGE SCALE GENOMIC DNA]</scope>
    <source>
        <strain evidence="3 4">DSM 25457</strain>
    </source>
</reference>
<dbReference type="PANTHER" id="PTHR33619:SF3">
    <property type="entry name" value="POLYSACCHARIDE EXPORT PROTEIN GFCE-RELATED"/>
    <property type="match status" value="1"/>
</dbReference>
<evidence type="ECO:0000313" key="4">
    <source>
        <dbReference type="Proteomes" id="UP001158067"/>
    </source>
</evidence>
<dbReference type="InterPro" id="IPR003715">
    <property type="entry name" value="Poly_export_N"/>
</dbReference>
<dbReference type="Gene3D" id="3.30.1950.10">
    <property type="entry name" value="wza like domain"/>
    <property type="match status" value="2"/>
</dbReference>
<evidence type="ECO:0000313" key="3">
    <source>
        <dbReference type="EMBL" id="SMP44081.1"/>
    </source>
</evidence>
<dbReference type="Proteomes" id="UP001158067">
    <property type="component" value="Unassembled WGS sequence"/>
</dbReference>
<feature type="domain" description="Polysaccharide export protein N-terminal" evidence="2">
    <location>
        <begin position="154"/>
        <end position="202"/>
    </location>
</feature>